<proteinExistence type="predicted"/>
<gene>
    <name evidence="2" type="ORF">Ahy_A04g020567</name>
</gene>
<dbReference type="AlphaFoldDB" id="A0A445DHZ6"/>
<comment type="caution">
    <text evidence="2">The sequence shown here is derived from an EMBL/GenBank/DDBJ whole genome shotgun (WGS) entry which is preliminary data.</text>
</comment>
<name>A0A445DHZ6_ARAHY</name>
<reference evidence="2 3" key="1">
    <citation type="submission" date="2019-01" db="EMBL/GenBank/DDBJ databases">
        <title>Sequencing of cultivated peanut Arachis hypogaea provides insights into genome evolution and oil improvement.</title>
        <authorList>
            <person name="Chen X."/>
        </authorList>
    </citation>
    <scope>NUCLEOTIDE SEQUENCE [LARGE SCALE GENOMIC DNA]</scope>
    <source>
        <strain evidence="3">cv. Fuhuasheng</strain>
        <tissue evidence="2">Leaves</tissue>
    </source>
</reference>
<dbReference type="Pfam" id="PF26130">
    <property type="entry name" value="PB1-like"/>
    <property type="match status" value="1"/>
</dbReference>
<sequence>MKKTVPSAATIRVVIEHCSCMEGPPMTFIFHHGENFKNDEKGSRIYEPDNTEVLMGVDGDTLDVFFVKRYYKELGYAGGTYVSGKFLGCRLRVG</sequence>
<dbReference type="Proteomes" id="UP000289738">
    <property type="component" value="Chromosome A04"/>
</dbReference>
<evidence type="ECO:0000313" key="3">
    <source>
        <dbReference type="Proteomes" id="UP000289738"/>
    </source>
</evidence>
<keyword evidence="3" id="KW-1185">Reference proteome</keyword>
<dbReference type="EMBL" id="SDMP01000004">
    <property type="protein sequence ID" value="RYR62811.1"/>
    <property type="molecule type" value="Genomic_DNA"/>
</dbReference>
<protein>
    <recommendedName>
        <fullName evidence="1">PB1-like domain-containing protein</fullName>
    </recommendedName>
</protein>
<accession>A0A445DHZ6</accession>
<evidence type="ECO:0000259" key="1">
    <source>
        <dbReference type="Pfam" id="PF26130"/>
    </source>
</evidence>
<organism evidence="2 3">
    <name type="scientific">Arachis hypogaea</name>
    <name type="common">Peanut</name>
    <dbReference type="NCBI Taxonomy" id="3818"/>
    <lineage>
        <taxon>Eukaryota</taxon>
        <taxon>Viridiplantae</taxon>
        <taxon>Streptophyta</taxon>
        <taxon>Embryophyta</taxon>
        <taxon>Tracheophyta</taxon>
        <taxon>Spermatophyta</taxon>
        <taxon>Magnoliopsida</taxon>
        <taxon>eudicotyledons</taxon>
        <taxon>Gunneridae</taxon>
        <taxon>Pentapetalae</taxon>
        <taxon>rosids</taxon>
        <taxon>fabids</taxon>
        <taxon>Fabales</taxon>
        <taxon>Fabaceae</taxon>
        <taxon>Papilionoideae</taxon>
        <taxon>50 kb inversion clade</taxon>
        <taxon>dalbergioids sensu lato</taxon>
        <taxon>Dalbergieae</taxon>
        <taxon>Pterocarpus clade</taxon>
        <taxon>Arachis</taxon>
    </lineage>
</organism>
<evidence type="ECO:0000313" key="2">
    <source>
        <dbReference type="EMBL" id="RYR62811.1"/>
    </source>
</evidence>
<feature type="domain" description="PB1-like" evidence="1">
    <location>
        <begin position="25"/>
        <end position="82"/>
    </location>
</feature>
<dbReference type="InterPro" id="IPR058594">
    <property type="entry name" value="PB1-like_dom_pln"/>
</dbReference>